<dbReference type="Pfam" id="PF00090">
    <property type="entry name" value="TSP_1"/>
    <property type="match status" value="4"/>
</dbReference>
<feature type="signal peptide" evidence="7">
    <location>
        <begin position="1"/>
        <end position="22"/>
    </location>
</feature>
<keyword evidence="5" id="KW-1015">Disulfide bond</keyword>
<comment type="caution">
    <text evidence="8">The sequence shown here is derived from an EMBL/GenBank/DDBJ whole genome shotgun (WGS) entry which is preliminary data.</text>
</comment>
<keyword evidence="9" id="KW-1185">Reference proteome</keyword>
<feature type="chain" id="PRO_5043385161" description="Properdin" evidence="7">
    <location>
        <begin position="23"/>
        <end position="453"/>
    </location>
</feature>
<keyword evidence="3 7" id="KW-0732">Signal</keyword>
<dbReference type="InterPro" id="IPR036383">
    <property type="entry name" value="TSP1_rpt_sf"/>
</dbReference>
<evidence type="ECO:0000256" key="6">
    <source>
        <dbReference type="SAM" id="MobiDB-lite"/>
    </source>
</evidence>
<dbReference type="PANTHER" id="PTHR22906:SF43">
    <property type="entry name" value="PROPERDIN"/>
    <property type="match status" value="1"/>
</dbReference>
<dbReference type="InterPro" id="IPR054019">
    <property type="entry name" value="CFP_TSR_C"/>
</dbReference>
<dbReference type="Proteomes" id="UP001488805">
    <property type="component" value="Unassembled WGS sequence"/>
</dbReference>
<evidence type="ECO:0000256" key="3">
    <source>
        <dbReference type="ARBA" id="ARBA00022729"/>
    </source>
</evidence>
<evidence type="ECO:0000256" key="7">
    <source>
        <dbReference type="SAM" id="SignalP"/>
    </source>
</evidence>
<evidence type="ECO:0000256" key="2">
    <source>
        <dbReference type="ARBA" id="ARBA00022525"/>
    </source>
</evidence>
<dbReference type="Gene3D" id="2.20.100.10">
    <property type="entry name" value="Thrombospondin type-1 (TSP1) repeat"/>
    <property type="match status" value="6"/>
</dbReference>
<proteinExistence type="predicted"/>
<name>A0AAW1FI36_ZOAVI</name>
<dbReference type="PANTHER" id="PTHR22906">
    <property type="entry name" value="PROPERDIN"/>
    <property type="match status" value="1"/>
</dbReference>
<dbReference type="InterPro" id="IPR000884">
    <property type="entry name" value="TSP1_rpt"/>
</dbReference>
<protein>
    <recommendedName>
        <fullName evidence="10">Properdin</fullName>
    </recommendedName>
</protein>
<dbReference type="InterPro" id="IPR049536">
    <property type="entry name" value="CFP_TSR-0"/>
</dbReference>
<dbReference type="InterPro" id="IPR052065">
    <property type="entry name" value="Compl_asym_regulator"/>
</dbReference>
<keyword evidence="4" id="KW-0677">Repeat</keyword>
<sequence>MQCLRVMKVLRVLVLVLVLVLGSVQRSGCVRCFARFNLTLGQCDEELGEVEEEDCCQNPHYGYQATDGVCRSCGPPVWSPWSPWSQCNVLCGEGVMQRSRKCFGIGVSECENPEEKLETKACNGTCCDGKGWGLWLTWSPCSVTCGGGGVRSRERVCSRPECHLACTGPSEETDRCPTHISCPVHGGWSRWAGWSDCSGSCISDVIVPSRVRYRSCSSPAPSNDTVPSGNSCPGDGFQTKDCSELPNCPVDGGWGSWSPLSTCSVTCGVGFQESLRRCDSPAPKHGGRPCPGEGRRTSICRTNSHCPVDGMWSEWSRWGQCKYAFGEKEIRCKQIGGRQTRDRTCLHRAHNGSICRGDTLLESRVCYDVTRCYPRGSWDGWDEWSLCSPPCGGESQRQRTRRCKPDYRDYNPTIGRQRDPATFFGDPRADCGSTPDGGRKSQTQPCVNVPPCS</sequence>
<dbReference type="Pfam" id="PF22195">
    <property type="entry name" value="TSP1_CFP_C"/>
    <property type="match status" value="1"/>
</dbReference>
<accession>A0AAW1FI36</accession>
<gene>
    <name evidence="8" type="ORF">VZT92_006881</name>
</gene>
<evidence type="ECO:0000256" key="5">
    <source>
        <dbReference type="ARBA" id="ARBA00023157"/>
    </source>
</evidence>
<evidence type="ECO:0008006" key="10">
    <source>
        <dbReference type="Google" id="ProtNLM"/>
    </source>
</evidence>
<dbReference type="EMBL" id="JBCEZU010000056">
    <property type="protein sequence ID" value="KAK9534433.1"/>
    <property type="molecule type" value="Genomic_DNA"/>
</dbReference>
<reference evidence="8 9" key="1">
    <citation type="journal article" date="2024" name="Genome Biol. Evol.">
        <title>Chromosome-level genome assembly of the viviparous eelpout Zoarces viviparus.</title>
        <authorList>
            <person name="Fuhrmann N."/>
            <person name="Brasseur M.V."/>
            <person name="Bakowski C.E."/>
            <person name="Podsiadlowski L."/>
            <person name="Prost S."/>
            <person name="Krehenwinkel H."/>
            <person name="Mayer C."/>
        </authorList>
    </citation>
    <scope>NUCLEOTIDE SEQUENCE [LARGE SCALE GENOMIC DNA]</scope>
    <source>
        <strain evidence="8">NO-MEL_2022_Ind0_liver</strain>
    </source>
</reference>
<dbReference type="AlphaFoldDB" id="A0AAW1FI36"/>
<dbReference type="SUPFAM" id="SSF82895">
    <property type="entry name" value="TSP-1 type 1 repeat"/>
    <property type="match status" value="6"/>
</dbReference>
<evidence type="ECO:0000256" key="4">
    <source>
        <dbReference type="ARBA" id="ARBA00022737"/>
    </source>
</evidence>
<feature type="region of interest" description="Disordered" evidence="6">
    <location>
        <begin position="413"/>
        <end position="453"/>
    </location>
</feature>
<comment type="subcellular location">
    <subcellularLocation>
        <location evidence="1">Secreted</location>
    </subcellularLocation>
</comment>
<dbReference type="PRINTS" id="PR01705">
    <property type="entry name" value="TSP1REPEAT"/>
</dbReference>
<keyword evidence="2" id="KW-0964">Secreted</keyword>
<evidence type="ECO:0000313" key="9">
    <source>
        <dbReference type="Proteomes" id="UP001488805"/>
    </source>
</evidence>
<evidence type="ECO:0000256" key="1">
    <source>
        <dbReference type="ARBA" id="ARBA00004613"/>
    </source>
</evidence>
<dbReference type="PROSITE" id="PS50092">
    <property type="entry name" value="TSP1"/>
    <property type="match status" value="6"/>
</dbReference>
<evidence type="ECO:0000313" key="8">
    <source>
        <dbReference type="EMBL" id="KAK9534433.1"/>
    </source>
</evidence>
<dbReference type="FunFam" id="2.20.100.10:FF:000007">
    <property type="entry name" value="Thrombospondin 1"/>
    <property type="match status" value="1"/>
</dbReference>
<organism evidence="8 9">
    <name type="scientific">Zoarces viviparus</name>
    <name type="common">Viviparous eelpout</name>
    <name type="synonym">Blennius viviparus</name>
    <dbReference type="NCBI Taxonomy" id="48416"/>
    <lineage>
        <taxon>Eukaryota</taxon>
        <taxon>Metazoa</taxon>
        <taxon>Chordata</taxon>
        <taxon>Craniata</taxon>
        <taxon>Vertebrata</taxon>
        <taxon>Euteleostomi</taxon>
        <taxon>Actinopterygii</taxon>
        <taxon>Neopterygii</taxon>
        <taxon>Teleostei</taxon>
        <taxon>Neoteleostei</taxon>
        <taxon>Acanthomorphata</taxon>
        <taxon>Eupercaria</taxon>
        <taxon>Perciformes</taxon>
        <taxon>Cottioidei</taxon>
        <taxon>Zoarcales</taxon>
        <taxon>Zoarcidae</taxon>
        <taxon>Zoarcinae</taxon>
        <taxon>Zoarces</taxon>
    </lineage>
</organism>
<dbReference type="Pfam" id="PF18487">
    <property type="entry name" value="TSR"/>
    <property type="match status" value="1"/>
</dbReference>
<dbReference type="SMART" id="SM00209">
    <property type="entry name" value="TSP1"/>
    <property type="match status" value="6"/>
</dbReference>